<dbReference type="EMBL" id="JABCJE010000009">
    <property type="protein sequence ID" value="NVO24815.1"/>
    <property type="molecule type" value="Genomic_DNA"/>
</dbReference>
<dbReference type="RefSeq" id="WP_176855733.1">
    <property type="nucleotide sequence ID" value="NZ_JABCJD010000010.1"/>
</dbReference>
<sequence length="55" mass="5453">MNVSSTSLVTAAYAGASTSQGAQEALEQKTAPSSTDSVLLSPKAKEQLAAQKAAG</sequence>
<name>A0A850QEH8_9RHOB</name>
<reference evidence="4 5" key="1">
    <citation type="submission" date="2020-04" db="EMBL/GenBank/DDBJ databases">
        <title>Donghicola sp., a member of the Rhodobacteraceae family isolated from mangrove forest in Thailand.</title>
        <authorList>
            <person name="Charoenyingcharoen P."/>
            <person name="Yukphan P."/>
        </authorList>
    </citation>
    <scope>NUCLEOTIDE SEQUENCE [LARGE SCALE GENOMIC DNA]</scope>
    <source>
        <strain evidence="2 5">B5-SW-15</strain>
        <strain evidence="3 4">C2-DW-16</strain>
    </source>
</reference>
<comment type="caution">
    <text evidence="2">The sequence shown here is derived from an EMBL/GenBank/DDBJ whole genome shotgun (WGS) entry which is preliminary data.</text>
</comment>
<dbReference type="Proteomes" id="UP000592216">
    <property type="component" value="Unassembled WGS sequence"/>
</dbReference>
<proteinExistence type="predicted"/>
<protein>
    <submittedName>
        <fullName evidence="2">Uncharacterized protein</fullName>
    </submittedName>
</protein>
<dbReference type="Proteomes" id="UP000523601">
    <property type="component" value="Unassembled WGS sequence"/>
</dbReference>
<evidence type="ECO:0000313" key="2">
    <source>
        <dbReference type="EMBL" id="NVO24815.1"/>
    </source>
</evidence>
<evidence type="ECO:0000313" key="3">
    <source>
        <dbReference type="EMBL" id="NVO29046.1"/>
    </source>
</evidence>
<dbReference type="EMBL" id="JABCJD010000010">
    <property type="protein sequence ID" value="NVO29046.1"/>
    <property type="molecule type" value="Genomic_DNA"/>
</dbReference>
<dbReference type="AlphaFoldDB" id="A0A850QEH8"/>
<accession>A0A850QEH8</accession>
<evidence type="ECO:0000256" key="1">
    <source>
        <dbReference type="SAM" id="MobiDB-lite"/>
    </source>
</evidence>
<keyword evidence="4" id="KW-1185">Reference proteome</keyword>
<feature type="region of interest" description="Disordered" evidence="1">
    <location>
        <begin position="17"/>
        <end position="55"/>
    </location>
</feature>
<evidence type="ECO:0000313" key="4">
    <source>
        <dbReference type="Proteomes" id="UP000523601"/>
    </source>
</evidence>
<gene>
    <name evidence="3" type="ORF">HJ526_16575</name>
    <name evidence="2" type="ORF">HJ536_15755</name>
</gene>
<organism evidence="2 5">
    <name type="scientific">Donghicola mangrovi</name>
    <dbReference type="NCBI Taxonomy" id="2729614"/>
    <lineage>
        <taxon>Bacteria</taxon>
        <taxon>Pseudomonadati</taxon>
        <taxon>Pseudomonadota</taxon>
        <taxon>Alphaproteobacteria</taxon>
        <taxon>Rhodobacterales</taxon>
        <taxon>Roseobacteraceae</taxon>
        <taxon>Donghicola</taxon>
    </lineage>
</organism>
<evidence type="ECO:0000313" key="5">
    <source>
        <dbReference type="Proteomes" id="UP000592216"/>
    </source>
</evidence>